<dbReference type="EMBL" id="BT084283">
    <property type="protein sequence ID" value="ACR34636.1"/>
    <property type="molecule type" value="mRNA"/>
</dbReference>
<reference evidence="2" key="1">
    <citation type="journal article" date="2009" name="PLoS Genet.">
        <title>Sequencing, mapping, and analysis of 27,455 maize full-length cDNAs.</title>
        <authorList>
            <person name="Soderlund C."/>
            <person name="Descour A."/>
            <person name="Kudrna D."/>
            <person name="Bomhoff M."/>
            <person name="Boyd L."/>
            <person name="Currie J."/>
            <person name="Angelova A."/>
            <person name="Collura K."/>
            <person name="Wissotski M."/>
            <person name="Ashley E."/>
            <person name="Morrow D."/>
            <person name="Fernandes J."/>
            <person name="Walbot V."/>
            <person name="Yu Y."/>
        </authorList>
    </citation>
    <scope>NUCLEOTIDE SEQUENCE</scope>
    <source>
        <strain evidence="2">B73</strain>
    </source>
</reference>
<proteinExistence type="evidence at transcript level"/>
<reference evidence="2" key="2">
    <citation type="submission" date="2012-06" db="EMBL/GenBank/DDBJ databases">
        <authorList>
            <person name="Yu Y."/>
            <person name="Currie J."/>
            <person name="Lomeli R."/>
            <person name="Angelova A."/>
            <person name="Collura K."/>
            <person name="Wissotski M."/>
            <person name="Campos D."/>
            <person name="Kudrna D."/>
            <person name="Golser W."/>
            <person name="Ashely E."/>
            <person name="Descour A."/>
            <person name="Fernandes J."/>
            <person name="Soderlund C."/>
            <person name="Walbot V."/>
        </authorList>
    </citation>
    <scope>NUCLEOTIDE SEQUENCE</scope>
    <source>
        <strain evidence="2">B73</strain>
    </source>
</reference>
<feature type="region of interest" description="Disordered" evidence="1">
    <location>
        <begin position="1"/>
        <end position="29"/>
    </location>
</feature>
<feature type="compositionally biased region" description="Polar residues" evidence="1">
    <location>
        <begin position="8"/>
        <end position="29"/>
    </location>
</feature>
<dbReference type="AlphaFoldDB" id="C4J0D6"/>
<sequence>MPIPLEVQSRTAQSSHASGFASTTTSYRNRQGDRCKDIFQHNLILRTSSAKIFQQVLIRRASICQILM</sequence>
<evidence type="ECO:0000313" key="2">
    <source>
        <dbReference type="EMBL" id="ACR34636.1"/>
    </source>
</evidence>
<evidence type="ECO:0000256" key="1">
    <source>
        <dbReference type="SAM" id="MobiDB-lite"/>
    </source>
</evidence>
<accession>C4J0D6</accession>
<protein>
    <submittedName>
        <fullName evidence="2">Uncharacterized protein</fullName>
    </submittedName>
</protein>
<name>C4J0D6_MAIZE</name>
<organism evidence="2">
    <name type="scientific">Zea mays</name>
    <name type="common">Maize</name>
    <dbReference type="NCBI Taxonomy" id="4577"/>
    <lineage>
        <taxon>Eukaryota</taxon>
        <taxon>Viridiplantae</taxon>
        <taxon>Streptophyta</taxon>
        <taxon>Embryophyta</taxon>
        <taxon>Tracheophyta</taxon>
        <taxon>Spermatophyta</taxon>
        <taxon>Magnoliopsida</taxon>
        <taxon>Liliopsida</taxon>
        <taxon>Poales</taxon>
        <taxon>Poaceae</taxon>
        <taxon>PACMAD clade</taxon>
        <taxon>Panicoideae</taxon>
        <taxon>Andropogonodae</taxon>
        <taxon>Andropogoneae</taxon>
        <taxon>Tripsacinae</taxon>
        <taxon>Zea</taxon>
    </lineage>
</organism>